<sequence length="242" mass="26815">MRPRPYPRRRPPRVHLAVLPAESGALRTRTTLGTKQATIHLSRAAQTTVSAESVEPPEPQIPGTTAQMLRPTLTRSPVAVVPAEPSGTRRRRIRGETQRTSRRMSIPSLVGPGVRADPGGWRSPRILGETERTSRRMSAGSLVARGVPAELEELRRRPTDGRQRRPSLTMRRRPPVRHEVVGPTRSLTTHGPTRTTGRLTARHTSHSFPPHPTEPAFPPQLIELVRSSMGWGMKLGMRQAST</sequence>
<name>A0A4R2J0W0_9ACTN</name>
<feature type="region of interest" description="Disordered" evidence="1">
    <location>
        <begin position="43"/>
        <end position="65"/>
    </location>
</feature>
<feature type="compositionally biased region" description="Polar residues" evidence="1">
    <location>
        <begin position="185"/>
        <end position="198"/>
    </location>
</feature>
<comment type="caution">
    <text evidence="2">The sequence shown here is derived from an EMBL/GenBank/DDBJ whole genome shotgun (WGS) entry which is preliminary data.</text>
</comment>
<reference evidence="2 3" key="1">
    <citation type="journal article" date="2015" name="Stand. Genomic Sci.">
        <title>Genomic Encyclopedia of Bacterial and Archaeal Type Strains, Phase III: the genomes of soil and plant-associated and newly described type strains.</title>
        <authorList>
            <person name="Whitman W.B."/>
            <person name="Woyke T."/>
            <person name="Klenk H.P."/>
            <person name="Zhou Y."/>
            <person name="Lilburn T.G."/>
            <person name="Beck B.J."/>
            <person name="De Vos P."/>
            <person name="Vandamme P."/>
            <person name="Eisen J.A."/>
            <person name="Garrity G."/>
            <person name="Hugenholtz P."/>
            <person name="Kyrpides N.C."/>
        </authorList>
    </citation>
    <scope>NUCLEOTIDE SEQUENCE [LARGE SCALE GENOMIC DNA]</scope>
    <source>
        <strain evidence="2 3">VKM Ac-2541</strain>
    </source>
</reference>
<feature type="region of interest" description="Disordered" evidence="1">
    <location>
        <begin position="182"/>
        <end position="216"/>
    </location>
</feature>
<evidence type="ECO:0000313" key="2">
    <source>
        <dbReference type="EMBL" id="TCO51783.1"/>
    </source>
</evidence>
<protein>
    <submittedName>
        <fullName evidence="2">Uncharacterized protein</fullName>
    </submittedName>
</protein>
<proteinExistence type="predicted"/>
<dbReference type="Proteomes" id="UP000295573">
    <property type="component" value="Unassembled WGS sequence"/>
</dbReference>
<dbReference type="EMBL" id="SLWR01000001">
    <property type="protein sequence ID" value="TCO51783.1"/>
    <property type="molecule type" value="Genomic_DNA"/>
</dbReference>
<evidence type="ECO:0000256" key="1">
    <source>
        <dbReference type="SAM" id="MobiDB-lite"/>
    </source>
</evidence>
<evidence type="ECO:0000313" key="3">
    <source>
        <dbReference type="Proteomes" id="UP000295573"/>
    </source>
</evidence>
<feature type="region of interest" description="Disordered" evidence="1">
    <location>
        <begin position="81"/>
        <end position="102"/>
    </location>
</feature>
<dbReference type="AlphaFoldDB" id="A0A4R2J0W0"/>
<organism evidence="2 3">
    <name type="scientific">Kribbella antiqua</name>
    <dbReference type="NCBI Taxonomy" id="2512217"/>
    <lineage>
        <taxon>Bacteria</taxon>
        <taxon>Bacillati</taxon>
        <taxon>Actinomycetota</taxon>
        <taxon>Actinomycetes</taxon>
        <taxon>Propionibacteriales</taxon>
        <taxon>Kribbellaceae</taxon>
        <taxon>Kribbella</taxon>
    </lineage>
</organism>
<feature type="region of interest" description="Disordered" evidence="1">
    <location>
        <begin position="107"/>
        <end position="126"/>
    </location>
</feature>
<keyword evidence="3" id="KW-1185">Reference proteome</keyword>
<accession>A0A4R2J0W0</accession>
<gene>
    <name evidence="2" type="ORF">EV646_101777</name>
</gene>